<dbReference type="InterPro" id="IPR002557">
    <property type="entry name" value="Chitin-bd_dom"/>
</dbReference>
<sequence>MYQNNSLPIDSILNLKFYPKDTQEKTARETIDQCPSENPDQPVLLPHKKDCGKFYICDAGVPHLKSCQPGLHFNIALQACDYPENAGCDSGVNKKGRDGRHGGFDILCPLNEDGNPILRPHETDCRKFYTCSNGITLVHVCQNGLHFNAERQACDYPENAGCEKGVNKKGRDGRDGGFDILCPLNEDGNPILRPHEIDCRKFYTCSNGITLVHVCQNGLHFNAESQACDYPENAGCEKGVNNKGRDGKDGGFDILCPLNEDGNPILRPHEIDCRKFYTCSNGITLVHVCQHGLHFNAERQACDYPENAVCEKSVTTAPKGKLGEEIPDHNCPLGKDDKLLLMPHQTDCRKFYSCNKGSSHLLTCQTGLHFSPKLQACDYPENAGCETGVSKKDPREKVVKDDLSIVCSSVPKGKTVMVPNANDCSKFFICDSGDAHQKSCPAGLHFNTALQACDYPSNVQCDKSILMLPKLLDFVKIEIARRKEEVPETS</sequence>
<dbReference type="GO" id="GO:0005576">
    <property type="term" value="C:extracellular region"/>
    <property type="evidence" value="ECO:0007669"/>
    <property type="project" value="InterPro"/>
</dbReference>
<feature type="domain" description="Chitin-binding type-2" evidence="6">
    <location>
        <begin position="328"/>
        <end position="387"/>
    </location>
</feature>
<dbReference type="InterPro" id="IPR036508">
    <property type="entry name" value="Chitin-bd_dom_sf"/>
</dbReference>
<organism evidence="7 8">
    <name type="scientific">Larinioides sclopetarius</name>
    <dbReference type="NCBI Taxonomy" id="280406"/>
    <lineage>
        <taxon>Eukaryota</taxon>
        <taxon>Metazoa</taxon>
        <taxon>Ecdysozoa</taxon>
        <taxon>Arthropoda</taxon>
        <taxon>Chelicerata</taxon>
        <taxon>Arachnida</taxon>
        <taxon>Araneae</taxon>
        <taxon>Araneomorphae</taxon>
        <taxon>Entelegynae</taxon>
        <taxon>Araneoidea</taxon>
        <taxon>Araneidae</taxon>
        <taxon>Larinioides</taxon>
    </lineage>
</organism>
<proteinExistence type="predicted"/>
<evidence type="ECO:0000256" key="4">
    <source>
        <dbReference type="ARBA" id="ARBA00023157"/>
    </source>
</evidence>
<evidence type="ECO:0000256" key="3">
    <source>
        <dbReference type="ARBA" id="ARBA00022737"/>
    </source>
</evidence>
<evidence type="ECO:0000256" key="2">
    <source>
        <dbReference type="ARBA" id="ARBA00022729"/>
    </source>
</evidence>
<dbReference type="Proteomes" id="UP001497382">
    <property type="component" value="Unassembled WGS sequence"/>
</dbReference>
<evidence type="ECO:0000313" key="8">
    <source>
        <dbReference type="Proteomes" id="UP001497382"/>
    </source>
</evidence>
<dbReference type="SUPFAM" id="SSF57625">
    <property type="entry name" value="Invertebrate chitin-binding proteins"/>
    <property type="match status" value="6"/>
</dbReference>
<dbReference type="AlphaFoldDB" id="A0AAV1ZIE2"/>
<dbReference type="Gene3D" id="2.170.140.10">
    <property type="entry name" value="Chitin binding domain"/>
    <property type="match status" value="6"/>
</dbReference>
<keyword evidence="5" id="KW-0325">Glycoprotein</keyword>
<name>A0AAV1ZIE2_9ARAC</name>
<comment type="caution">
    <text evidence="7">The sequence shown here is derived from an EMBL/GenBank/DDBJ whole genome shotgun (WGS) entry which is preliminary data.</text>
</comment>
<feature type="domain" description="Chitin-binding type-2" evidence="6">
    <location>
        <begin position="31"/>
        <end position="90"/>
    </location>
</feature>
<keyword evidence="8" id="KW-1185">Reference proteome</keyword>
<reference evidence="7 8" key="1">
    <citation type="submission" date="2024-04" db="EMBL/GenBank/DDBJ databases">
        <authorList>
            <person name="Rising A."/>
            <person name="Reimegard J."/>
            <person name="Sonavane S."/>
            <person name="Akerstrom W."/>
            <person name="Nylinder S."/>
            <person name="Hedman E."/>
            <person name="Kallberg Y."/>
        </authorList>
    </citation>
    <scope>NUCLEOTIDE SEQUENCE [LARGE SCALE GENOMIC DNA]</scope>
</reference>
<keyword evidence="4" id="KW-1015">Disulfide bond</keyword>
<protein>
    <recommendedName>
        <fullName evidence="6">Chitin-binding type-2 domain-containing protein</fullName>
    </recommendedName>
</protein>
<evidence type="ECO:0000256" key="1">
    <source>
        <dbReference type="ARBA" id="ARBA00022669"/>
    </source>
</evidence>
<evidence type="ECO:0000259" key="6">
    <source>
        <dbReference type="PROSITE" id="PS50940"/>
    </source>
</evidence>
<dbReference type="PROSITE" id="PS50940">
    <property type="entry name" value="CHIT_BIND_II"/>
    <property type="match status" value="6"/>
</dbReference>
<feature type="domain" description="Chitin-binding type-2" evidence="6">
    <location>
        <begin position="253"/>
        <end position="312"/>
    </location>
</feature>
<dbReference type="InterPro" id="IPR051940">
    <property type="entry name" value="Chitin_bind-dev_reg"/>
</dbReference>
<feature type="domain" description="Chitin-binding type-2" evidence="6">
    <location>
        <begin position="179"/>
        <end position="238"/>
    </location>
</feature>
<evidence type="ECO:0000313" key="7">
    <source>
        <dbReference type="EMBL" id="CAL1271177.1"/>
    </source>
</evidence>
<keyword evidence="2" id="KW-0732">Signal</keyword>
<keyword evidence="3" id="KW-0677">Repeat</keyword>
<dbReference type="Pfam" id="PF01607">
    <property type="entry name" value="CBM_14"/>
    <property type="match status" value="6"/>
</dbReference>
<dbReference type="SMART" id="SM00494">
    <property type="entry name" value="ChtBD2"/>
    <property type="match status" value="6"/>
</dbReference>
<gene>
    <name evidence="7" type="ORF">LARSCL_LOCUS5685</name>
</gene>
<keyword evidence="1" id="KW-0147">Chitin-binding</keyword>
<dbReference type="EMBL" id="CAXIEN010000053">
    <property type="protein sequence ID" value="CAL1271177.1"/>
    <property type="molecule type" value="Genomic_DNA"/>
</dbReference>
<evidence type="ECO:0000256" key="5">
    <source>
        <dbReference type="ARBA" id="ARBA00023180"/>
    </source>
</evidence>
<accession>A0AAV1ZIE2</accession>
<feature type="domain" description="Chitin-binding type-2" evidence="6">
    <location>
        <begin position="404"/>
        <end position="463"/>
    </location>
</feature>
<feature type="domain" description="Chitin-binding type-2" evidence="6">
    <location>
        <begin position="105"/>
        <end position="164"/>
    </location>
</feature>
<dbReference type="GO" id="GO:0008061">
    <property type="term" value="F:chitin binding"/>
    <property type="evidence" value="ECO:0007669"/>
    <property type="project" value="UniProtKB-KW"/>
</dbReference>
<dbReference type="PANTHER" id="PTHR23301:SF0">
    <property type="entry name" value="CHITIN-BINDING TYPE-2 DOMAIN-CONTAINING PROTEIN-RELATED"/>
    <property type="match status" value="1"/>
</dbReference>
<dbReference type="PANTHER" id="PTHR23301">
    <property type="entry name" value="CHITIN BINDING PERITROPHIN-A"/>
    <property type="match status" value="1"/>
</dbReference>